<feature type="compositionally biased region" description="Polar residues" evidence="1">
    <location>
        <begin position="1721"/>
        <end position="1733"/>
    </location>
</feature>
<name>A0A8J5N291_HOMAM</name>
<feature type="compositionally biased region" description="Acidic residues" evidence="1">
    <location>
        <begin position="1706"/>
        <end position="1716"/>
    </location>
</feature>
<feature type="compositionally biased region" description="Acidic residues" evidence="1">
    <location>
        <begin position="1375"/>
        <end position="1392"/>
    </location>
</feature>
<feature type="compositionally biased region" description="Basic and acidic residues" evidence="1">
    <location>
        <begin position="1749"/>
        <end position="1760"/>
    </location>
</feature>
<evidence type="ECO:0000256" key="1">
    <source>
        <dbReference type="SAM" id="MobiDB-lite"/>
    </source>
</evidence>
<feature type="compositionally biased region" description="Polar residues" evidence="1">
    <location>
        <begin position="56"/>
        <end position="66"/>
    </location>
</feature>
<feature type="compositionally biased region" description="Basic residues" evidence="1">
    <location>
        <begin position="321"/>
        <end position="334"/>
    </location>
</feature>
<feature type="region of interest" description="Disordered" evidence="1">
    <location>
        <begin position="599"/>
        <end position="634"/>
    </location>
</feature>
<feature type="region of interest" description="Disordered" evidence="1">
    <location>
        <begin position="861"/>
        <end position="1015"/>
    </location>
</feature>
<feature type="compositionally biased region" description="Low complexity" evidence="1">
    <location>
        <begin position="1005"/>
        <end position="1015"/>
    </location>
</feature>
<feature type="region of interest" description="Disordered" evidence="1">
    <location>
        <begin position="237"/>
        <end position="263"/>
    </location>
</feature>
<feature type="compositionally biased region" description="Acidic residues" evidence="1">
    <location>
        <begin position="1549"/>
        <end position="1563"/>
    </location>
</feature>
<feature type="compositionally biased region" description="Low complexity" evidence="1">
    <location>
        <begin position="926"/>
        <end position="935"/>
    </location>
</feature>
<evidence type="ECO:0000313" key="3">
    <source>
        <dbReference type="Proteomes" id="UP000747542"/>
    </source>
</evidence>
<comment type="caution">
    <text evidence="2">The sequence shown here is derived from an EMBL/GenBank/DDBJ whole genome shotgun (WGS) entry which is preliminary data.</text>
</comment>
<feature type="compositionally biased region" description="Basic and acidic residues" evidence="1">
    <location>
        <begin position="861"/>
        <end position="893"/>
    </location>
</feature>
<proteinExistence type="predicted"/>
<keyword evidence="3" id="KW-1185">Reference proteome</keyword>
<feature type="compositionally biased region" description="Basic and acidic residues" evidence="1">
    <location>
        <begin position="653"/>
        <end position="665"/>
    </location>
</feature>
<feature type="compositionally biased region" description="Polar residues" evidence="1">
    <location>
        <begin position="446"/>
        <end position="455"/>
    </location>
</feature>
<accession>A0A8J5N291</accession>
<dbReference type="EMBL" id="JAHLQT010011632">
    <property type="protein sequence ID" value="KAG7171861.1"/>
    <property type="molecule type" value="Genomic_DNA"/>
</dbReference>
<feature type="region of interest" description="Disordered" evidence="1">
    <location>
        <begin position="288"/>
        <end position="486"/>
    </location>
</feature>
<feature type="compositionally biased region" description="Basic and acidic residues" evidence="1">
    <location>
        <begin position="389"/>
        <end position="416"/>
    </location>
</feature>
<feature type="compositionally biased region" description="Basic and acidic residues" evidence="1">
    <location>
        <begin position="1655"/>
        <end position="1675"/>
    </location>
</feature>
<protein>
    <submittedName>
        <fullName evidence="2">Uncharacterized protein</fullName>
    </submittedName>
</protein>
<gene>
    <name evidence="2" type="ORF">Hamer_G000785</name>
</gene>
<feature type="compositionally biased region" description="Basic and acidic residues" evidence="1">
    <location>
        <begin position="672"/>
        <end position="691"/>
    </location>
</feature>
<feature type="region of interest" description="Disordered" evidence="1">
    <location>
        <begin position="1077"/>
        <end position="1120"/>
    </location>
</feature>
<feature type="compositionally biased region" description="Basic and acidic residues" evidence="1">
    <location>
        <begin position="1564"/>
        <end position="1613"/>
    </location>
</feature>
<feature type="region of interest" description="Disordered" evidence="1">
    <location>
        <begin position="1654"/>
        <end position="1802"/>
    </location>
</feature>
<feature type="compositionally biased region" description="Basic and acidic residues" evidence="1">
    <location>
        <begin position="1684"/>
        <end position="1705"/>
    </location>
</feature>
<feature type="region of interest" description="Disordered" evidence="1">
    <location>
        <begin position="106"/>
        <end position="171"/>
    </location>
</feature>
<feature type="compositionally biased region" description="Acidic residues" evidence="1">
    <location>
        <begin position="1470"/>
        <end position="1493"/>
    </location>
</feature>
<feature type="region of interest" description="Disordered" evidence="1">
    <location>
        <begin position="1373"/>
        <end position="1625"/>
    </location>
</feature>
<feature type="region of interest" description="Disordered" evidence="1">
    <location>
        <begin position="651"/>
        <end position="693"/>
    </location>
</feature>
<feature type="region of interest" description="Disordered" evidence="1">
    <location>
        <begin position="54"/>
        <end position="76"/>
    </location>
</feature>
<feature type="compositionally biased region" description="Acidic residues" evidence="1">
    <location>
        <begin position="1523"/>
        <end position="1535"/>
    </location>
</feature>
<feature type="compositionally biased region" description="Polar residues" evidence="1">
    <location>
        <begin position="122"/>
        <end position="131"/>
    </location>
</feature>
<organism evidence="2 3">
    <name type="scientific">Homarus americanus</name>
    <name type="common">American lobster</name>
    <dbReference type="NCBI Taxonomy" id="6706"/>
    <lineage>
        <taxon>Eukaryota</taxon>
        <taxon>Metazoa</taxon>
        <taxon>Ecdysozoa</taxon>
        <taxon>Arthropoda</taxon>
        <taxon>Crustacea</taxon>
        <taxon>Multicrustacea</taxon>
        <taxon>Malacostraca</taxon>
        <taxon>Eumalacostraca</taxon>
        <taxon>Eucarida</taxon>
        <taxon>Decapoda</taxon>
        <taxon>Pleocyemata</taxon>
        <taxon>Astacidea</taxon>
        <taxon>Nephropoidea</taxon>
        <taxon>Nephropidae</taxon>
        <taxon>Homarus</taxon>
    </lineage>
</organism>
<dbReference type="Proteomes" id="UP000747542">
    <property type="component" value="Unassembled WGS sequence"/>
</dbReference>
<feature type="compositionally biased region" description="Basic and acidic residues" evidence="1">
    <location>
        <begin position="1077"/>
        <end position="1087"/>
    </location>
</feature>
<sequence length="1971" mass="219623">MTTSHSSSRRGMYVEGRRISERGVKLVGGERGMPSPCKKKSLLPACLRGRVPSDENVYSKTQSAHTSPAHRKTQAEEIDYEDETYFKRRPKTICYTDPRRLASLDDSLSRSGRVPRPRSEVAPNTASQYDSYLSDDAHPDDAAARRPTQLAITSSEYHSTEIFPEDSTREGNSVDFLEGYTLRRTAYTQPNTPDLGHSARFRQATTPEAFLDDRPQKHVSFQKAMSRSATVGGLEEHMGLTFEDNGRGAGKSGGSRSEERLLDGRRSPDYVEQRALDHLLAPVLTKALLQEPGNKKHGKHPREVSKRSGGQEVDSEAGSRSRSRTPSLRRKKTEKRTISIQTDEVLGCSDQWEGQELGSWGGKGGQQAGPGEEAEVADKKAAKRKKSKNKEAAAVKFEKPTRKETVHFSDQHETIHVDCSGGQDQPPRRSRKKPVVPQDGIPKSTFGKSLSSTAAAGQGVASERRQLGGDDNKVSGHPASVGVKKSASQVSKISMGMQTESVAPFVFNNPIFMTEDLDTSTDWQGEESSIDWQTSASSLAWHTDRSSFNWQTDTSSYTRHLDASSLSCKDDISSFAPDSQEETDEEDMLNMNINMIRRRRQKQSPGVPVTENVAWDGGGSEGGRPLDRITECEVDPTPDVMKYYTVNPSKAIKKGDEQNTEKGKDVDEEGISESRERKNINSQDSRQHSDDQGADAMLRRLRFRRQMAEEFLQHRAAETKGLSTSARGLEGAAPPLTTSTFPRKAEREIKSQKLLGIPQEYFEDWEGKVPLETCRTWPKRSVDSERSDDIDLRGFKMICDPRVCDRRKAGHQQLPHKTSHIEINLVYKEEQKNQRKCVKISNSETVINFKPTEKVNVVKESKSDQKLIRTVESPKFDSKEKNEDNSKTRKNKSEAITMSLDRKPKKSQPAEISDEYPRSDTDFRMPPSGSPSGKKYSSRADVTKNILRKKKSSQKDLSESPVAQKASKTQDSSKTKEGTMEQKRGKQKDQLSEPARRERNLLCYTTDTSSTLTNTDSVGRRVKRVKKKTLAIQTEESGTVISEQKEETEEAAGTGREKIVEEPTRLKVLPLKDSEVVKENESAKENESSTSAVTSLRRKRSVKRKTKSIQTGVSLEDPENIPSPSVQDLITAKKPVVKEAVIFIPPLGDGEAGRKTPNTLQTSRERLTQLDNRMAEPNINQDNTSINTNTSSLRRMRKVRKTTVTTQTDDYLTPFLPDTFPQDAQPDSVSVRTNSLRRMRKAEKRTVEIQTDEVIPVNFQNLDLTLAELTGYAEDRGALLGVPQHSDSLIYVNIPAALLEVSESGNDADVSEAESEDGETYARGAAMRIYSRVTEEDEEDLILDMESRRDNLIGGNEVTVSRLNITYGIEREIEIEREDGESDDDDTGAPDGESDHDGDAGGAPDGESDQEIDSVAPGVESDHYHSTGAPDGESDHDNDTGVPDGESDQEGDIGAPDGESDHEGDQTTTQDDENEQDVLGDTETDNPDGEYDDSEAHQEDETESSQFLTRSFIPPVINVEPVAESDEGDSDEDIGDIYVVTYHQREEIENGYDYDILEDEDEPHLDTRVPFEREQKDIGNGEEEEKVRETYYEKESQEYERGERKEGEDKQQEDSAGEEDREIKLKVRRVGSMDVELESEDIRRADGQSVDYEELDKKMNLDNVEEMKERGRDEDKCVDEEDEKTACTERKGDGKTEERAIRDSIEETEILEEGEEAASGTHSLPSQQITEGTSEGALINLSVPGIAHTGEEEKGNERLISENIVDYDNLGRGADEENTADERERQQQEQASDTTTKIPEGVFKAQAMRNASPDSCGEEKEKTTTVITGENNGEKRTILGKMKFQKTATHHETRSFVDSREEVEVYDEDPRVGADKDLTTGSLHNVKESLVSVQEMVSEEQTLEPDRDDPLTTIVCDDPLTTAVCDDPLTTIVCDDPLTTAVCDDPLTTAVCDDPLTTAVCDVIPQSVMTH</sequence>
<reference evidence="2" key="1">
    <citation type="journal article" date="2021" name="Sci. Adv.">
        <title>The American lobster genome reveals insights on longevity, neural, and immune adaptations.</title>
        <authorList>
            <person name="Polinski J.M."/>
            <person name="Zimin A.V."/>
            <person name="Clark K.F."/>
            <person name="Kohn A.B."/>
            <person name="Sadowski N."/>
            <person name="Timp W."/>
            <person name="Ptitsyn A."/>
            <person name="Khanna P."/>
            <person name="Romanova D.Y."/>
            <person name="Williams P."/>
            <person name="Greenwood S.J."/>
            <person name="Moroz L.L."/>
            <person name="Walt D.R."/>
            <person name="Bodnar A.G."/>
        </authorList>
    </citation>
    <scope>NUCLEOTIDE SEQUENCE</scope>
    <source>
        <strain evidence="2">GMGI-L3</strain>
    </source>
</reference>
<feature type="compositionally biased region" description="Gly residues" evidence="1">
    <location>
        <begin position="359"/>
        <end position="368"/>
    </location>
</feature>
<evidence type="ECO:0000313" key="2">
    <source>
        <dbReference type="EMBL" id="KAG7171861.1"/>
    </source>
</evidence>
<feature type="compositionally biased region" description="Basic and acidic residues" evidence="1">
    <location>
        <begin position="971"/>
        <end position="1000"/>
    </location>
</feature>
<feature type="compositionally biased region" description="Basic and acidic residues" evidence="1">
    <location>
        <begin position="462"/>
        <end position="474"/>
    </location>
</feature>
<feature type="compositionally biased region" description="Basic residues" evidence="1">
    <location>
        <begin position="1096"/>
        <end position="1107"/>
    </location>
</feature>
<feature type="compositionally biased region" description="Basic and acidic residues" evidence="1">
    <location>
        <begin position="135"/>
        <end position="144"/>
    </location>
</feature>